<sequence>MAFERSCFFLVFFFLAVGMASSSPKYISYDALNVHMLGGRGLLEKFLVKDDCPFDAAKEDLTPLTGTCKGPYYNPLVCCNGFKQIACRHSEEINDVDNGCAIALFSNINKQGGYPNALFEKICKGDKEGLSCADAKPKAAPKH</sequence>
<evidence type="ECO:0000256" key="1">
    <source>
        <dbReference type="SAM" id="SignalP"/>
    </source>
</evidence>
<reference evidence="3 4" key="1">
    <citation type="journal article" date="2021" name="BMC Genomics">
        <title>Datura genome reveals duplications of psychoactive alkaloid biosynthetic genes and high mutation rate following tissue culture.</title>
        <authorList>
            <person name="Rajewski A."/>
            <person name="Carter-House D."/>
            <person name="Stajich J."/>
            <person name="Litt A."/>
        </authorList>
    </citation>
    <scope>NUCLEOTIDE SEQUENCE [LARGE SCALE GENOMIC DNA]</scope>
    <source>
        <strain evidence="3">AR-01</strain>
    </source>
</reference>
<organism evidence="3 4">
    <name type="scientific">Datura stramonium</name>
    <name type="common">Jimsonweed</name>
    <name type="synonym">Common thornapple</name>
    <dbReference type="NCBI Taxonomy" id="4076"/>
    <lineage>
        <taxon>Eukaryota</taxon>
        <taxon>Viridiplantae</taxon>
        <taxon>Streptophyta</taxon>
        <taxon>Embryophyta</taxon>
        <taxon>Tracheophyta</taxon>
        <taxon>Spermatophyta</taxon>
        <taxon>Magnoliopsida</taxon>
        <taxon>eudicotyledons</taxon>
        <taxon>Gunneridae</taxon>
        <taxon>Pentapetalae</taxon>
        <taxon>asterids</taxon>
        <taxon>lamiids</taxon>
        <taxon>Solanales</taxon>
        <taxon>Solanaceae</taxon>
        <taxon>Solanoideae</taxon>
        <taxon>Datureae</taxon>
        <taxon>Datura</taxon>
    </lineage>
</organism>
<feature type="signal peptide" evidence="1">
    <location>
        <begin position="1"/>
        <end position="22"/>
    </location>
</feature>
<proteinExistence type="predicted"/>
<accession>A0ABS8RM81</accession>
<gene>
    <name evidence="3" type="ORF">HAX54_028458</name>
</gene>
<dbReference type="PANTHER" id="PTHR31533:SF12">
    <property type="entry name" value="GPI-ANCHORED PROTEIN LORELEI-LIKE"/>
    <property type="match status" value="1"/>
</dbReference>
<dbReference type="EMBL" id="JACEIK010000035">
    <property type="protein sequence ID" value="MCD7447386.1"/>
    <property type="molecule type" value="Genomic_DNA"/>
</dbReference>
<dbReference type="Proteomes" id="UP000823775">
    <property type="component" value="Unassembled WGS sequence"/>
</dbReference>
<protein>
    <recommendedName>
        <fullName evidence="2">GPI-anchored protein LLG1-like domain-containing protein</fullName>
    </recommendedName>
</protein>
<feature type="chain" id="PRO_5045881032" description="GPI-anchored protein LLG1-like domain-containing protein" evidence="1">
    <location>
        <begin position="23"/>
        <end position="143"/>
    </location>
</feature>
<name>A0ABS8RM81_DATST</name>
<dbReference type="InterPro" id="IPR058888">
    <property type="entry name" value="LLG1-like"/>
</dbReference>
<evidence type="ECO:0000313" key="4">
    <source>
        <dbReference type="Proteomes" id="UP000823775"/>
    </source>
</evidence>
<dbReference type="Pfam" id="PF26578">
    <property type="entry name" value="LLG1"/>
    <property type="match status" value="1"/>
</dbReference>
<evidence type="ECO:0000313" key="3">
    <source>
        <dbReference type="EMBL" id="MCD7447386.1"/>
    </source>
</evidence>
<evidence type="ECO:0000259" key="2">
    <source>
        <dbReference type="Pfam" id="PF26578"/>
    </source>
</evidence>
<keyword evidence="4" id="KW-1185">Reference proteome</keyword>
<dbReference type="InterPro" id="IPR039307">
    <property type="entry name" value="LORELEI-like"/>
</dbReference>
<dbReference type="PANTHER" id="PTHR31533">
    <property type="entry name" value="GPI-ANCHORED PROTEIN LLG1-RELATED-RELATED"/>
    <property type="match status" value="1"/>
</dbReference>
<keyword evidence="1" id="KW-0732">Signal</keyword>
<feature type="domain" description="GPI-anchored protein LLG1-like" evidence="2">
    <location>
        <begin position="57"/>
        <end position="130"/>
    </location>
</feature>
<comment type="caution">
    <text evidence="3">The sequence shown here is derived from an EMBL/GenBank/DDBJ whole genome shotgun (WGS) entry which is preliminary data.</text>
</comment>